<dbReference type="AlphaFoldDB" id="A0A9N7NKB4"/>
<dbReference type="Proteomes" id="UP001153555">
    <property type="component" value="Unassembled WGS sequence"/>
</dbReference>
<dbReference type="EMBL" id="CACSLK010027831">
    <property type="protein sequence ID" value="CAA0830705.1"/>
    <property type="molecule type" value="Genomic_DNA"/>
</dbReference>
<comment type="caution">
    <text evidence="1">The sequence shown here is derived from an EMBL/GenBank/DDBJ whole genome shotgun (WGS) entry which is preliminary data.</text>
</comment>
<evidence type="ECO:0000313" key="1">
    <source>
        <dbReference type="EMBL" id="CAA0830705.1"/>
    </source>
</evidence>
<organism evidence="1 2">
    <name type="scientific">Striga hermonthica</name>
    <name type="common">Purple witchweed</name>
    <name type="synonym">Buchnera hermonthica</name>
    <dbReference type="NCBI Taxonomy" id="68872"/>
    <lineage>
        <taxon>Eukaryota</taxon>
        <taxon>Viridiplantae</taxon>
        <taxon>Streptophyta</taxon>
        <taxon>Embryophyta</taxon>
        <taxon>Tracheophyta</taxon>
        <taxon>Spermatophyta</taxon>
        <taxon>Magnoliopsida</taxon>
        <taxon>eudicotyledons</taxon>
        <taxon>Gunneridae</taxon>
        <taxon>Pentapetalae</taxon>
        <taxon>asterids</taxon>
        <taxon>lamiids</taxon>
        <taxon>Lamiales</taxon>
        <taxon>Orobanchaceae</taxon>
        <taxon>Buchnereae</taxon>
        <taxon>Striga</taxon>
    </lineage>
</organism>
<accession>A0A9N7NKB4</accession>
<gene>
    <name evidence="1" type="ORF">SHERM_26095</name>
</gene>
<feature type="non-terminal residue" evidence="1">
    <location>
        <position position="146"/>
    </location>
</feature>
<reference evidence="1" key="1">
    <citation type="submission" date="2019-12" db="EMBL/GenBank/DDBJ databases">
        <authorList>
            <person name="Scholes J."/>
        </authorList>
    </citation>
    <scope>NUCLEOTIDE SEQUENCE</scope>
</reference>
<protein>
    <submittedName>
        <fullName evidence="1">Uncharacterized protein</fullName>
    </submittedName>
</protein>
<feature type="non-terminal residue" evidence="1">
    <location>
        <position position="1"/>
    </location>
</feature>
<evidence type="ECO:0000313" key="2">
    <source>
        <dbReference type="Proteomes" id="UP001153555"/>
    </source>
</evidence>
<name>A0A9N7NKB4_STRHE</name>
<proteinExistence type="predicted"/>
<sequence length="146" mass="16747">HWIKRYNIYQKLSIHLFIKGIMEILTIKLWGQCQLTLSTPNNLMPRGLDTSHHPLTLSLSYTQTTRMQHISNTHLHTMQSCTASRRMSAHLQPCRCHLSQPPQFLSLVASVAGDRSCRDAERHRDTVIFLPFLPPSATDRNFNLSA</sequence>
<keyword evidence="2" id="KW-1185">Reference proteome</keyword>